<sequence length="102" mass="10503">MSSALVASFDAMQALRILLKLEEAPDSDTSYLRRLVLADAKRNIAVPAAGPVLEEASVDAETAEAVAEEAAADEATEAVSEDAPDDAATADAASEDAPDMPK</sequence>
<reference evidence="2 3" key="1">
    <citation type="journal article" date="2023" name="Int. J. Syst. Evol. Microbiol.">
        <title>Methylocystis iwaonis sp. nov., a type II methane-oxidizing bacterium from surface soil of a rice paddy field in Japan, and emended description of the genus Methylocystis (ex Whittenbury et al. 1970) Bowman et al. 1993.</title>
        <authorList>
            <person name="Kaise H."/>
            <person name="Sawadogo J.B."/>
            <person name="Alam M.S."/>
            <person name="Ueno C."/>
            <person name="Dianou D."/>
            <person name="Shinjo R."/>
            <person name="Asakawa S."/>
        </authorList>
    </citation>
    <scope>NUCLEOTIDE SEQUENCE [LARGE SCALE GENOMIC DNA]</scope>
    <source>
        <strain evidence="2 3">SS37A-Re</strain>
    </source>
</reference>
<feature type="compositionally biased region" description="Acidic residues" evidence="1">
    <location>
        <begin position="68"/>
        <end position="85"/>
    </location>
</feature>
<evidence type="ECO:0000256" key="1">
    <source>
        <dbReference type="SAM" id="MobiDB-lite"/>
    </source>
</evidence>
<organism evidence="2 3">
    <name type="scientific">Methylocystis iwaonis</name>
    <dbReference type="NCBI Taxonomy" id="2885079"/>
    <lineage>
        <taxon>Bacteria</taxon>
        <taxon>Pseudomonadati</taxon>
        <taxon>Pseudomonadota</taxon>
        <taxon>Alphaproteobacteria</taxon>
        <taxon>Hyphomicrobiales</taxon>
        <taxon>Methylocystaceae</taxon>
        <taxon>Methylocystis</taxon>
    </lineage>
</organism>
<gene>
    <name evidence="2" type="ORF">SS37A_02740</name>
</gene>
<name>A0ABN6VA36_9HYPH</name>
<keyword evidence="3" id="KW-1185">Reference proteome</keyword>
<feature type="region of interest" description="Disordered" evidence="1">
    <location>
        <begin position="68"/>
        <end position="102"/>
    </location>
</feature>
<evidence type="ECO:0000313" key="2">
    <source>
        <dbReference type="EMBL" id="BDV32745.1"/>
    </source>
</evidence>
<proteinExistence type="predicted"/>
<dbReference type="RefSeq" id="WP_281929931.1">
    <property type="nucleotide sequence ID" value="NZ_AP027142.1"/>
</dbReference>
<evidence type="ECO:0000313" key="3">
    <source>
        <dbReference type="Proteomes" id="UP001317629"/>
    </source>
</evidence>
<feature type="compositionally biased region" description="Acidic residues" evidence="1">
    <location>
        <begin position="93"/>
        <end position="102"/>
    </location>
</feature>
<protein>
    <submittedName>
        <fullName evidence="2">Uncharacterized protein</fullName>
    </submittedName>
</protein>
<dbReference type="EMBL" id="AP027142">
    <property type="protein sequence ID" value="BDV32745.1"/>
    <property type="molecule type" value="Genomic_DNA"/>
</dbReference>
<dbReference type="Proteomes" id="UP001317629">
    <property type="component" value="Chromosome"/>
</dbReference>
<accession>A0ABN6VA36</accession>